<feature type="transmembrane region" description="Helical" evidence="2">
    <location>
        <begin position="20"/>
        <end position="42"/>
    </location>
</feature>
<dbReference type="AlphaFoldDB" id="A0A1W5D9G4"/>
<keyword evidence="2" id="KW-0472">Membrane</keyword>
<reference evidence="4" key="1">
    <citation type="submission" date="2017-03" db="EMBL/GenBank/DDBJ databases">
        <authorList>
            <person name="Sharma R."/>
            <person name="Thines M."/>
        </authorList>
    </citation>
    <scope>NUCLEOTIDE SEQUENCE [LARGE SCALE GENOMIC DNA]</scope>
</reference>
<keyword evidence="4" id="KW-1185">Reference proteome</keyword>
<sequence>MRVPAWLAAIPRDWQHPKTVSAFFLIEVPFTVAALALFGIAAPDLYRTLLWQEGSDHGWNSNPIQILYDYANYRPVHTPLPWSSFVTDFNVVISVLSMFISIVKVVMFICDCWVPLLSFVIHAILAALYAISIHAQAAPDMSDPQHPQPGAPWYITKSCGPPVSARVHGYCQQAKGAFAVTVCLCALFFLHCIFSLISLYPSGARRLARADAESDLDGDRAQKWEMLELSATPGTSGGMKSPVTPRTMAFNTLGGLGGGKKAGGGKSGFGLGKKGRVQQLRSEGLAAGGSGRRELPLRHHISMGDETYAGK</sequence>
<accession>A0A1W5D9G4</accession>
<dbReference type="Proteomes" id="UP000192927">
    <property type="component" value="Unassembled WGS sequence"/>
</dbReference>
<protein>
    <submittedName>
        <fullName evidence="3">Uncharacterized protein</fullName>
    </submittedName>
</protein>
<evidence type="ECO:0000313" key="3">
    <source>
        <dbReference type="EMBL" id="SLM39630.1"/>
    </source>
</evidence>
<evidence type="ECO:0000256" key="1">
    <source>
        <dbReference type="SAM" id="MobiDB-lite"/>
    </source>
</evidence>
<feature type="transmembrane region" description="Helical" evidence="2">
    <location>
        <begin position="89"/>
        <end position="109"/>
    </location>
</feature>
<organism evidence="3 4">
    <name type="scientific">Lasallia pustulata</name>
    <dbReference type="NCBI Taxonomy" id="136370"/>
    <lineage>
        <taxon>Eukaryota</taxon>
        <taxon>Fungi</taxon>
        <taxon>Dikarya</taxon>
        <taxon>Ascomycota</taxon>
        <taxon>Pezizomycotina</taxon>
        <taxon>Lecanoromycetes</taxon>
        <taxon>OSLEUM clade</taxon>
        <taxon>Umbilicariomycetidae</taxon>
        <taxon>Umbilicariales</taxon>
        <taxon>Umbilicariaceae</taxon>
        <taxon>Lasallia</taxon>
    </lineage>
</organism>
<evidence type="ECO:0000313" key="4">
    <source>
        <dbReference type="Proteomes" id="UP000192927"/>
    </source>
</evidence>
<name>A0A1W5D9G4_9LECA</name>
<feature type="transmembrane region" description="Helical" evidence="2">
    <location>
        <begin position="177"/>
        <end position="200"/>
    </location>
</feature>
<feature type="region of interest" description="Disordered" evidence="1">
    <location>
        <begin position="284"/>
        <end position="311"/>
    </location>
</feature>
<proteinExistence type="predicted"/>
<dbReference type="EMBL" id="FWEW01003531">
    <property type="protein sequence ID" value="SLM39630.1"/>
    <property type="molecule type" value="Genomic_DNA"/>
</dbReference>
<keyword evidence="2" id="KW-1133">Transmembrane helix</keyword>
<keyword evidence="2" id="KW-0812">Transmembrane</keyword>
<feature type="transmembrane region" description="Helical" evidence="2">
    <location>
        <begin position="116"/>
        <end position="137"/>
    </location>
</feature>
<evidence type="ECO:0000256" key="2">
    <source>
        <dbReference type="SAM" id="Phobius"/>
    </source>
</evidence>